<accession>A0AAN9BFK5</accession>
<evidence type="ECO:0000313" key="4">
    <source>
        <dbReference type="Proteomes" id="UP001374579"/>
    </source>
</evidence>
<evidence type="ECO:0000313" key="3">
    <source>
        <dbReference type="EMBL" id="KAK7104547.1"/>
    </source>
</evidence>
<dbReference type="AlphaFoldDB" id="A0AAN9BFK5"/>
<protein>
    <submittedName>
        <fullName evidence="3">Uncharacterized protein</fullName>
    </submittedName>
</protein>
<organism evidence="3 4">
    <name type="scientific">Littorina saxatilis</name>
    <dbReference type="NCBI Taxonomy" id="31220"/>
    <lineage>
        <taxon>Eukaryota</taxon>
        <taxon>Metazoa</taxon>
        <taxon>Spiralia</taxon>
        <taxon>Lophotrochozoa</taxon>
        <taxon>Mollusca</taxon>
        <taxon>Gastropoda</taxon>
        <taxon>Caenogastropoda</taxon>
        <taxon>Littorinimorpha</taxon>
        <taxon>Littorinoidea</taxon>
        <taxon>Littorinidae</taxon>
        <taxon>Littorina</taxon>
    </lineage>
</organism>
<reference evidence="3 4" key="1">
    <citation type="submission" date="2024-02" db="EMBL/GenBank/DDBJ databases">
        <title>Chromosome-scale genome assembly of the rough periwinkle Littorina saxatilis.</title>
        <authorList>
            <person name="De Jode A."/>
            <person name="Faria R."/>
            <person name="Formenti G."/>
            <person name="Sims Y."/>
            <person name="Smith T.P."/>
            <person name="Tracey A."/>
            <person name="Wood J.M.D."/>
            <person name="Zagrodzka Z.B."/>
            <person name="Johannesson K."/>
            <person name="Butlin R.K."/>
            <person name="Leder E.H."/>
        </authorList>
    </citation>
    <scope>NUCLEOTIDE SEQUENCE [LARGE SCALE GENOMIC DNA]</scope>
    <source>
        <strain evidence="3">Snail1</strain>
        <tissue evidence="3">Muscle</tissue>
    </source>
</reference>
<dbReference type="InterPro" id="IPR050216">
    <property type="entry name" value="LRR_domain-containing"/>
</dbReference>
<evidence type="ECO:0000256" key="2">
    <source>
        <dbReference type="ARBA" id="ARBA00022737"/>
    </source>
</evidence>
<dbReference type="Pfam" id="PF13855">
    <property type="entry name" value="LRR_8"/>
    <property type="match status" value="1"/>
</dbReference>
<name>A0AAN9BFK5_9CAEN</name>
<sequence>MSEIFHGFELLLLRRFQTNPELWYEWREKILSQLGENGTHLDDLEDLGEMPQCLWYLSVTLHRRQRYLIKLMKEEVERERQGRIPKCGETLLSRYMNSHGFSELYLDSMFKYGDDNRLPRELFQCPNVRLLSLKYNSLDQLPSDVGRMQKLEYLALTNNKLQVRSIPHTLIFCRSLRTLLLDNNLLDALPGFMLQMPSIRTVHRHGNHNYFKSTFMWYHTDVYYRIIPVIGYPTPPIRIKNQTLQFWAAKSIIGCKRDFFTDVSIAPVLKDYIADIYPLFNICHNCNRATLANSFGFKVITFKNPYLGNTCVPFQHWACSIDCAKELEIPARIEQIAAAQELDRQYEEYVEECHRKFQSAHRSRVLSCRSGSPEGSEGQGHMGQPLKMSATVVHSARRGVVPSDATTRGCECVVS</sequence>
<proteinExistence type="predicted"/>
<evidence type="ECO:0000256" key="1">
    <source>
        <dbReference type="ARBA" id="ARBA00022614"/>
    </source>
</evidence>
<dbReference type="Gene3D" id="3.80.10.10">
    <property type="entry name" value="Ribonuclease Inhibitor"/>
    <property type="match status" value="1"/>
</dbReference>
<dbReference type="GO" id="GO:0005737">
    <property type="term" value="C:cytoplasm"/>
    <property type="evidence" value="ECO:0007669"/>
    <property type="project" value="TreeGrafter"/>
</dbReference>
<dbReference type="InterPro" id="IPR032675">
    <property type="entry name" value="LRR_dom_sf"/>
</dbReference>
<gene>
    <name evidence="3" type="ORF">V1264_019244</name>
</gene>
<dbReference type="SUPFAM" id="SSF52058">
    <property type="entry name" value="L domain-like"/>
    <property type="match status" value="1"/>
</dbReference>
<dbReference type="Proteomes" id="UP001374579">
    <property type="component" value="Unassembled WGS sequence"/>
</dbReference>
<comment type="caution">
    <text evidence="3">The sequence shown here is derived from an EMBL/GenBank/DDBJ whole genome shotgun (WGS) entry which is preliminary data.</text>
</comment>
<dbReference type="EMBL" id="JBAMIC010000008">
    <property type="protein sequence ID" value="KAK7104547.1"/>
    <property type="molecule type" value="Genomic_DNA"/>
</dbReference>
<keyword evidence="2" id="KW-0677">Repeat</keyword>
<dbReference type="PANTHER" id="PTHR48051">
    <property type="match status" value="1"/>
</dbReference>
<dbReference type="PANTHER" id="PTHR48051:SF54">
    <property type="entry name" value="LEUCINE-RICH REPEAT-CONTAINING PROTEIN"/>
    <property type="match status" value="1"/>
</dbReference>
<dbReference type="InterPro" id="IPR001611">
    <property type="entry name" value="Leu-rich_rpt"/>
</dbReference>
<keyword evidence="1" id="KW-0433">Leucine-rich repeat</keyword>
<keyword evidence="4" id="KW-1185">Reference proteome</keyword>